<reference evidence="3 4" key="1">
    <citation type="submission" date="2016-09" db="EMBL/GenBank/DDBJ databases">
        <title>Complete genome sequence of Actinomyces hongkongensis HKU8.</title>
        <authorList>
            <person name="Gao Y.-X."/>
            <person name="Zhou Y.-Y."/>
            <person name="Xie Y."/>
            <person name="Wang M."/>
            <person name="Wang S.-J."/>
            <person name="Shen S.-G."/>
        </authorList>
    </citation>
    <scope>NUCLEOTIDE SEQUENCE [LARGE SCALE GENOMIC DNA]</scope>
    <source>
        <strain evidence="3 4">HKU8</strain>
    </source>
</reference>
<dbReference type="STRING" id="178339.BH719_03280"/>
<protein>
    <submittedName>
        <fullName evidence="3">Glycosyl transferase</fullName>
    </submittedName>
</protein>
<dbReference type="AlphaFoldDB" id="A0A1D8B1H9"/>
<sequence>MTVNDDTWVVIPLFNEAPVIAGVVEGLRERFPHVLCVDDASVDGGGETARRAGAWVAAHPVNLGQGAALQTGFDWALQRGARFVVTFDADGQHQARDAEAMVATARERDLAFVLGSRFLGAAPLGMGAARRAVVRAAALATRWRSGLRVTDAHNGLRVIRADALRRVRLTHNRMAHASQIVSQLGATGLPWAEAPVTIRYSEYSRSKGQPLLNSVNILVDLALEDA</sequence>
<evidence type="ECO:0000259" key="2">
    <source>
        <dbReference type="Pfam" id="PF00535"/>
    </source>
</evidence>
<dbReference type="Gene3D" id="3.90.550.10">
    <property type="entry name" value="Spore Coat Polysaccharide Biosynthesis Protein SpsA, Chain A"/>
    <property type="match status" value="1"/>
</dbReference>
<comment type="similarity">
    <text evidence="1">Belongs to the glycosyltransferase 2 family.</text>
</comment>
<dbReference type="PANTHER" id="PTHR48090">
    <property type="entry name" value="UNDECAPRENYL-PHOSPHATE 4-DEOXY-4-FORMAMIDO-L-ARABINOSE TRANSFERASE-RELATED"/>
    <property type="match status" value="1"/>
</dbReference>
<dbReference type="InterPro" id="IPR050256">
    <property type="entry name" value="Glycosyltransferase_2"/>
</dbReference>
<dbReference type="SUPFAM" id="SSF53448">
    <property type="entry name" value="Nucleotide-diphospho-sugar transferases"/>
    <property type="match status" value="1"/>
</dbReference>
<dbReference type="EMBL" id="CP017298">
    <property type="protein sequence ID" value="AOS46999.1"/>
    <property type="molecule type" value="Genomic_DNA"/>
</dbReference>
<keyword evidence="4" id="KW-1185">Reference proteome</keyword>
<dbReference type="Pfam" id="PF00535">
    <property type="entry name" value="Glycos_transf_2"/>
    <property type="match status" value="1"/>
</dbReference>
<evidence type="ECO:0000313" key="3">
    <source>
        <dbReference type="EMBL" id="AOS46999.1"/>
    </source>
</evidence>
<gene>
    <name evidence="3" type="ORF">BH719_03280</name>
</gene>
<feature type="domain" description="Glycosyltransferase 2-like" evidence="2">
    <location>
        <begin position="9"/>
        <end position="119"/>
    </location>
</feature>
<dbReference type="Proteomes" id="UP000095214">
    <property type="component" value="Chromosome"/>
</dbReference>
<name>A0A1D8B1H9_9ACTO</name>
<keyword evidence="3" id="KW-0808">Transferase</keyword>
<dbReference type="InterPro" id="IPR001173">
    <property type="entry name" value="Glyco_trans_2-like"/>
</dbReference>
<dbReference type="KEGG" id="phon:BH719_03280"/>
<organism evidence="3 4">
    <name type="scientific">Pauljensenia hongkongensis</name>
    <dbReference type="NCBI Taxonomy" id="178339"/>
    <lineage>
        <taxon>Bacteria</taxon>
        <taxon>Bacillati</taxon>
        <taxon>Actinomycetota</taxon>
        <taxon>Actinomycetes</taxon>
        <taxon>Actinomycetales</taxon>
        <taxon>Actinomycetaceae</taxon>
        <taxon>Pauljensenia</taxon>
    </lineage>
</organism>
<dbReference type="PANTHER" id="PTHR48090:SF7">
    <property type="entry name" value="RFBJ PROTEIN"/>
    <property type="match status" value="1"/>
</dbReference>
<dbReference type="OrthoDB" id="9810303at2"/>
<dbReference type="InterPro" id="IPR029044">
    <property type="entry name" value="Nucleotide-diphossugar_trans"/>
</dbReference>
<evidence type="ECO:0000313" key="4">
    <source>
        <dbReference type="Proteomes" id="UP000095214"/>
    </source>
</evidence>
<proteinExistence type="inferred from homology"/>
<dbReference type="GO" id="GO:0016740">
    <property type="term" value="F:transferase activity"/>
    <property type="evidence" value="ECO:0007669"/>
    <property type="project" value="UniProtKB-KW"/>
</dbReference>
<evidence type="ECO:0000256" key="1">
    <source>
        <dbReference type="ARBA" id="ARBA00006739"/>
    </source>
</evidence>
<accession>A0A1D8B1H9</accession>
<dbReference type="RefSeq" id="WP_009743325.1">
    <property type="nucleotide sequence ID" value="NZ_CP017298.1"/>
</dbReference>
<dbReference type="CDD" id="cd04179">
    <property type="entry name" value="DPM_DPG-synthase_like"/>
    <property type="match status" value="1"/>
</dbReference>